<feature type="transmembrane region" description="Helical" evidence="1">
    <location>
        <begin position="55"/>
        <end position="77"/>
    </location>
</feature>
<comment type="caution">
    <text evidence="2">The sequence shown here is derived from an EMBL/GenBank/DDBJ whole genome shotgun (WGS) entry which is preliminary data.</text>
</comment>
<dbReference type="EMBL" id="PUIQ01000062">
    <property type="protein sequence ID" value="PQP10826.1"/>
    <property type="molecule type" value="Genomic_DNA"/>
</dbReference>
<protein>
    <submittedName>
        <fullName evidence="2">Uncharacterized protein</fullName>
    </submittedName>
</protein>
<proteinExistence type="predicted"/>
<sequence length="106" mass="11994">MCAMEGFGLLAIAPYWREGTIVGEVNALAMFVFGMAALFFLLGRCEPGKTLATQGLRYLFALMGGTATNVVLTWGLWSVHFPMRRLRFFWTQIWGKTHDPNWSLKC</sequence>
<name>A0A2S8I7Q4_BURCE</name>
<keyword evidence="1" id="KW-0812">Transmembrane</keyword>
<evidence type="ECO:0000256" key="1">
    <source>
        <dbReference type="SAM" id="Phobius"/>
    </source>
</evidence>
<keyword evidence="1" id="KW-0472">Membrane</keyword>
<dbReference type="AlphaFoldDB" id="A0A2S8I7Q4"/>
<keyword evidence="1" id="KW-1133">Transmembrane helix</keyword>
<organism evidence="2 3">
    <name type="scientific">Burkholderia cepacia</name>
    <name type="common">Pseudomonas cepacia</name>
    <dbReference type="NCBI Taxonomy" id="292"/>
    <lineage>
        <taxon>Bacteria</taxon>
        <taxon>Pseudomonadati</taxon>
        <taxon>Pseudomonadota</taxon>
        <taxon>Betaproteobacteria</taxon>
        <taxon>Burkholderiales</taxon>
        <taxon>Burkholderiaceae</taxon>
        <taxon>Burkholderia</taxon>
        <taxon>Burkholderia cepacia complex</taxon>
    </lineage>
</organism>
<evidence type="ECO:0000313" key="2">
    <source>
        <dbReference type="EMBL" id="PQP10826.1"/>
    </source>
</evidence>
<accession>A0A2S8I7Q4</accession>
<evidence type="ECO:0000313" key="3">
    <source>
        <dbReference type="Proteomes" id="UP000238206"/>
    </source>
</evidence>
<gene>
    <name evidence="2" type="ORF">C5615_32695</name>
</gene>
<reference evidence="2 3" key="1">
    <citation type="submission" date="2018-02" db="EMBL/GenBank/DDBJ databases">
        <title>Draft genome sequencing of Burkholderia cepacia Y14-15.</title>
        <authorList>
            <person name="Zheng B.-X."/>
        </authorList>
    </citation>
    <scope>NUCLEOTIDE SEQUENCE [LARGE SCALE GENOMIC DNA]</scope>
    <source>
        <strain evidence="2 3">Y14-15</strain>
    </source>
</reference>
<feature type="transmembrane region" description="Helical" evidence="1">
    <location>
        <begin position="25"/>
        <end position="43"/>
    </location>
</feature>
<dbReference type="Proteomes" id="UP000238206">
    <property type="component" value="Unassembled WGS sequence"/>
</dbReference>